<protein>
    <recommendedName>
        <fullName evidence="4">Tryptophan 2,3-dioxygenase</fullName>
    </recommendedName>
</protein>
<dbReference type="Proteomes" id="UP000245124">
    <property type="component" value="Unassembled WGS sequence"/>
</dbReference>
<keyword evidence="3" id="KW-1185">Reference proteome</keyword>
<evidence type="ECO:0000256" key="1">
    <source>
        <dbReference type="SAM" id="Phobius"/>
    </source>
</evidence>
<name>A0A2R5G4R0_NOSCO</name>
<dbReference type="GO" id="GO:0019442">
    <property type="term" value="P:L-tryptophan catabolic process to acetyl-CoA"/>
    <property type="evidence" value="ECO:0007669"/>
    <property type="project" value="TreeGrafter"/>
</dbReference>
<dbReference type="GO" id="GO:0004833">
    <property type="term" value="F:L-tryptophan 2,3-dioxygenase activity"/>
    <property type="evidence" value="ECO:0007669"/>
    <property type="project" value="InterPro"/>
</dbReference>
<accession>A0A2R5G4R0</accession>
<evidence type="ECO:0000313" key="3">
    <source>
        <dbReference type="Proteomes" id="UP000245124"/>
    </source>
</evidence>
<keyword evidence="1" id="KW-0472">Membrane</keyword>
<dbReference type="PANTHER" id="PTHR10138:SF0">
    <property type="entry name" value="TRYPTOPHAN 2,3-DIOXYGENASE"/>
    <property type="match status" value="1"/>
</dbReference>
<organism evidence="2 3">
    <name type="scientific">Nostoc commune NIES-4072</name>
    <dbReference type="NCBI Taxonomy" id="2005467"/>
    <lineage>
        <taxon>Bacteria</taxon>
        <taxon>Bacillati</taxon>
        <taxon>Cyanobacteriota</taxon>
        <taxon>Cyanophyceae</taxon>
        <taxon>Nostocales</taxon>
        <taxon>Nostocaceae</taxon>
        <taxon>Nostoc</taxon>
    </lineage>
</organism>
<comment type="caution">
    <text evidence="2">The sequence shown here is derived from an EMBL/GenBank/DDBJ whole genome shotgun (WGS) entry which is preliminary data.</text>
</comment>
<dbReference type="GO" id="GO:0046872">
    <property type="term" value="F:metal ion binding"/>
    <property type="evidence" value="ECO:0007669"/>
    <property type="project" value="InterPro"/>
</dbReference>
<dbReference type="EMBL" id="BDUD01000002">
    <property type="protein sequence ID" value="GBG23031.1"/>
    <property type="molecule type" value="Genomic_DNA"/>
</dbReference>
<gene>
    <name evidence="2" type="ORF">NIES4072_67430</name>
</gene>
<dbReference type="GO" id="GO:0020037">
    <property type="term" value="F:heme binding"/>
    <property type="evidence" value="ECO:0007669"/>
    <property type="project" value="InterPro"/>
</dbReference>
<dbReference type="InterPro" id="IPR004981">
    <property type="entry name" value="Trp_2_3_dOase"/>
</dbReference>
<dbReference type="InterPro" id="IPR037217">
    <property type="entry name" value="Trp/Indoleamine_2_3_dOase-like"/>
</dbReference>
<sequence>MSELYTFQPLPLINPSLDISENHYWNYHNIKELISCKKPLTASVDEDLFIAVHQMCELAFHQMIIDMERVLKTLAQALQDGTDPIIGNTAEVCYFFRRILRLYEVVNTIFNQHILHHFLLTMVFLVASPFQLLILH</sequence>
<keyword evidence="1" id="KW-1133">Transmembrane helix</keyword>
<dbReference type="AlphaFoldDB" id="A0A2R5G4R0"/>
<reference evidence="2 3" key="1">
    <citation type="submission" date="2017-06" db="EMBL/GenBank/DDBJ databases">
        <title>Genome sequencing of cyanobaciteial culture collection at National Institute for Environmental Studies (NIES).</title>
        <authorList>
            <person name="Hirose Y."/>
            <person name="Shimura Y."/>
            <person name="Fujisawa T."/>
            <person name="Nakamura Y."/>
            <person name="Kawachi M."/>
        </authorList>
    </citation>
    <scope>NUCLEOTIDE SEQUENCE [LARGE SCALE GENOMIC DNA]</scope>
    <source>
        <strain evidence="2 3">NIES-4072</strain>
    </source>
</reference>
<evidence type="ECO:0008006" key="4">
    <source>
        <dbReference type="Google" id="ProtNLM"/>
    </source>
</evidence>
<dbReference type="Gene3D" id="1.20.58.480">
    <property type="match status" value="1"/>
</dbReference>
<dbReference type="PANTHER" id="PTHR10138">
    <property type="entry name" value="TRYPTOPHAN 2,3-DIOXYGENASE"/>
    <property type="match status" value="1"/>
</dbReference>
<feature type="transmembrane region" description="Helical" evidence="1">
    <location>
        <begin position="114"/>
        <end position="135"/>
    </location>
</feature>
<dbReference type="GO" id="GO:0019441">
    <property type="term" value="P:L-tryptophan catabolic process to kynurenine"/>
    <property type="evidence" value="ECO:0007669"/>
    <property type="project" value="InterPro"/>
</dbReference>
<evidence type="ECO:0000313" key="2">
    <source>
        <dbReference type="EMBL" id="GBG23031.1"/>
    </source>
</evidence>
<proteinExistence type="predicted"/>
<dbReference type="SUPFAM" id="SSF140959">
    <property type="entry name" value="Indolic compounds 2,3-dioxygenase-like"/>
    <property type="match status" value="1"/>
</dbReference>
<keyword evidence="1" id="KW-0812">Transmembrane</keyword>